<organism evidence="1 2">
    <name type="scientific">Methanococcoides methylutens</name>
    <dbReference type="NCBI Taxonomy" id="2226"/>
    <lineage>
        <taxon>Archaea</taxon>
        <taxon>Methanobacteriati</taxon>
        <taxon>Methanobacteriota</taxon>
        <taxon>Stenosarchaea group</taxon>
        <taxon>Methanomicrobia</taxon>
        <taxon>Methanosarcinales</taxon>
        <taxon>Methanosarcinaceae</taxon>
        <taxon>Methanococcoides</taxon>
    </lineage>
</organism>
<comment type="caution">
    <text evidence="1">The sequence shown here is derived from an EMBL/GenBank/DDBJ whole genome shotgun (WGS) entry which is preliminary data.</text>
</comment>
<reference evidence="1 2" key="1">
    <citation type="submission" date="2014-09" db="EMBL/GenBank/DDBJ databases">
        <title>Draft genome sequence of an obligately methylotrophic methanogen, Methanococcoides methylutens, isolated from marine sediment.</title>
        <authorList>
            <person name="Guan Y."/>
            <person name="Ngugi D.K."/>
            <person name="Blom J."/>
            <person name="Ali S."/>
            <person name="Ferry J.G."/>
            <person name="Stingl U."/>
        </authorList>
    </citation>
    <scope>NUCLEOTIDE SEQUENCE [LARGE SCALE GENOMIC DNA]</scope>
    <source>
        <strain evidence="1 2">DSM 2657</strain>
    </source>
</reference>
<protein>
    <submittedName>
        <fullName evidence="1">Uncharacterized protein</fullName>
    </submittedName>
</protein>
<evidence type="ECO:0000313" key="2">
    <source>
        <dbReference type="Proteomes" id="UP000029859"/>
    </source>
</evidence>
<proteinExistence type="predicted"/>
<dbReference type="EMBL" id="JRHO01000014">
    <property type="protein sequence ID" value="KGK98077.1"/>
    <property type="molecule type" value="Genomic_DNA"/>
</dbReference>
<accession>A0A099SYW7</accession>
<name>A0A099SYW7_METMT</name>
<dbReference type="Proteomes" id="UP000029859">
    <property type="component" value="Unassembled WGS sequence"/>
</dbReference>
<gene>
    <name evidence="1" type="ORF">LI82_10070</name>
</gene>
<evidence type="ECO:0000313" key="1">
    <source>
        <dbReference type="EMBL" id="KGK98077.1"/>
    </source>
</evidence>
<keyword evidence="2" id="KW-1185">Reference proteome</keyword>
<dbReference type="AlphaFoldDB" id="A0A099SYW7"/>
<sequence length="86" mass="9760">MKTPEKPPEVDISNIRYTSLSVYHPCGRSRDVIIDHVMVCPDDPEISGSLIRSVRSFSRVRWSEMSCVSGGSSNNRSGIRSRWPFF</sequence>